<reference evidence="1 2" key="1">
    <citation type="submission" date="2021-11" db="EMBL/GenBank/DDBJ databases">
        <title>Draft genome sequence of Paenibacillus profundus YoMME, a new Gram-positive bacteria with exoelectrogenic properties.</title>
        <authorList>
            <person name="Hubenova Y."/>
            <person name="Hubenova E."/>
            <person name="Manasiev Y."/>
            <person name="Peykov S."/>
            <person name="Mitov M."/>
        </authorList>
    </citation>
    <scope>NUCLEOTIDE SEQUENCE [LARGE SCALE GENOMIC DNA]</scope>
    <source>
        <strain evidence="1 2">YoMME</strain>
    </source>
</reference>
<name>A0ABS8YNI7_9BACL</name>
<dbReference type="RefSeq" id="WP_233699343.1">
    <property type="nucleotide sequence ID" value="NZ_JAJNBZ010000049.1"/>
</dbReference>
<protein>
    <recommendedName>
        <fullName evidence="3">Transposase</fullName>
    </recommendedName>
</protein>
<accession>A0ABS8YNI7</accession>
<dbReference type="Proteomes" id="UP001199916">
    <property type="component" value="Unassembled WGS sequence"/>
</dbReference>
<evidence type="ECO:0000313" key="1">
    <source>
        <dbReference type="EMBL" id="MCE5173388.1"/>
    </source>
</evidence>
<evidence type="ECO:0008006" key="3">
    <source>
        <dbReference type="Google" id="ProtNLM"/>
    </source>
</evidence>
<comment type="caution">
    <text evidence="1">The sequence shown here is derived from an EMBL/GenBank/DDBJ whole genome shotgun (WGS) entry which is preliminary data.</text>
</comment>
<dbReference type="EMBL" id="JAJNBZ010000049">
    <property type="protein sequence ID" value="MCE5173388.1"/>
    <property type="molecule type" value="Genomic_DNA"/>
</dbReference>
<keyword evidence="2" id="KW-1185">Reference proteome</keyword>
<evidence type="ECO:0000313" key="2">
    <source>
        <dbReference type="Proteomes" id="UP001199916"/>
    </source>
</evidence>
<gene>
    <name evidence="1" type="ORF">LQV63_29535</name>
</gene>
<proteinExistence type="predicted"/>
<sequence length="71" mass="8280">MGIDEEGHRQILCYYVGAQEGAYGCWREVLKDHYSRGGKVKTRARFKLLEAENNLLKKIYALQRQAKLVKH</sequence>
<organism evidence="1 2">
    <name type="scientific">Paenibacillus profundus</name>
    <dbReference type="NCBI Taxonomy" id="1173085"/>
    <lineage>
        <taxon>Bacteria</taxon>
        <taxon>Bacillati</taxon>
        <taxon>Bacillota</taxon>
        <taxon>Bacilli</taxon>
        <taxon>Bacillales</taxon>
        <taxon>Paenibacillaceae</taxon>
        <taxon>Paenibacillus</taxon>
    </lineage>
</organism>